<dbReference type="Proteomes" id="UP000634136">
    <property type="component" value="Unassembled WGS sequence"/>
</dbReference>
<evidence type="ECO:0000256" key="1">
    <source>
        <dbReference type="SAM" id="MobiDB-lite"/>
    </source>
</evidence>
<keyword evidence="3" id="KW-1185">Reference proteome</keyword>
<feature type="compositionally biased region" description="Basic residues" evidence="1">
    <location>
        <begin position="60"/>
        <end position="69"/>
    </location>
</feature>
<comment type="caution">
    <text evidence="2">The sequence shown here is derived from an EMBL/GenBank/DDBJ whole genome shotgun (WGS) entry which is preliminary data.</text>
</comment>
<reference evidence="2" key="1">
    <citation type="submission" date="2020-09" db="EMBL/GenBank/DDBJ databases">
        <title>Genome-Enabled Discovery of Anthraquinone Biosynthesis in Senna tora.</title>
        <authorList>
            <person name="Kang S.-H."/>
            <person name="Pandey R.P."/>
            <person name="Lee C.-M."/>
            <person name="Sim J.-S."/>
            <person name="Jeong J.-T."/>
            <person name="Choi B.-S."/>
            <person name="Jung M."/>
            <person name="Ginzburg D."/>
            <person name="Zhao K."/>
            <person name="Won S.Y."/>
            <person name="Oh T.-J."/>
            <person name="Yu Y."/>
            <person name="Kim N.-H."/>
            <person name="Lee O.R."/>
            <person name="Lee T.-H."/>
            <person name="Bashyal P."/>
            <person name="Kim T.-S."/>
            <person name="Lee W.-H."/>
            <person name="Kawkins C."/>
            <person name="Kim C.-K."/>
            <person name="Kim J.S."/>
            <person name="Ahn B.O."/>
            <person name="Rhee S.Y."/>
            <person name="Sohng J.K."/>
        </authorList>
    </citation>
    <scope>NUCLEOTIDE SEQUENCE</scope>
    <source>
        <tissue evidence="2">Leaf</tissue>
    </source>
</reference>
<protein>
    <submittedName>
        <fullName evidence="2">Uncharacterized protein</fullName>
    </submittedName>
</protein>
<organism evidence="2 3">
    <name type="scientific">Senna tora</name>
    <dbReference type="NCBI Taxonomy" id="362788"/>
    <lineage>
        <taxon>Eukaryota</taxon>
        <taxon>Viridiplantae</taxon>
        <taxon>Streptophyta</taxon>
        <taxon>Embryophyta</taxon>
        <taxon>Tracheophyta</taxon>
        <taxon>Spermatophyta</taxon>
        <taxon>Magnoliopsida</taxon>
        <taxon>eudicotyledons</taxon>
        <taxon>Gunneridae</taxon>
        <taxon>Pentapetalae</taxon>
        <taxon>rosids</taxon>
        <taxon>fabids</taxon>
        <taxon>Fabales</taxon>
        <taxon>Fabaceae</taxon>
        <taxon>Caesalpinioideae</taxon>
        <taxon>Cassia clade</taxon>
        <taxon>Senna</taxon>
    </lineage>
</organism>
<evidence type="ECO:0000313" key="3">
    <source>
        <dbReference type="Proteomes" id="UP000634136"/>
    </source>
</evidence>
<feature type="compositionally biased region" description="Basic and acidic residues" evidence="1">
    <location>
        <begin position="35"/>
        <end position="59"/>
    </location>
</feature>
<feature type="region of interest" description="Disordered" evidence="1">
    <location>
        <begin position="35"/>
        <end position="69"/>
    </location>
</feature>
<dbReference type="EMBL" id="JAAIUW010000009">
    <property type="protein sequence ID" value="KAF7816799.1"/>
    <property type="molecule type" value="Genomic_DNA"/>
</dbReference>
<accession>A0A834WH29</accession>
<evidence type="ECO:0000313" key="2">
    <source>
        <dbReference type="EMBL" id="KAF7816799.1"/>
    </source>
</evidence>
<sequence>MIALVIGFRESRSCSFGGFCVGEINLSGKKLQMVDGKRREAMGDEKRRCERKKRETEKQGRKRAKTWPV</sequence>
<proteinExistence type="predicted"/>
<name>A0A834WH29_9FABA</name>
<dbReference type="AlphaFoldDB" id="A0A834WH29"/>
<gene>
    <name evidence="2" type="ORF">G2W53_030768</name>
</gene>